<comment type="caution">
    <text evidence="6">The sequence shown here is derived from an EMBL/GenBank/DDBJ whole genome shotgun (WGS) entry which is preliminary data.</text>
</comment>
<evidence type="ECO:0000256" key="5">
    <source>
        <dbReference type="RuleBase" id="RU361279"/>
    </source>
</evidence>
<dbReference type="RefSeq" id="WP_166667396.1">
    <property type="nucleotide sequence ID" value="NZ_SOBG01000009.1"/>
</dbReference>
<organism evidence="6 7">
    <name type="scientific">Hypnocyclicus thermotrophus</name>
    <dbReference type="NCBI Taxonomy" id="1627895"/>
    <lineage>
        <taxon>Bacteria</taxon>
        <taxon>Fusobacteriati</taxon>
        <taxon>Fusobacteriota</taxon>
        <taxon>Fusobacteriia</taxon>
        <taxon>Fusobacteriales</taxon>
        <taxon>Fusobacteriaceae</taxon>
        <taxon>Hypnocyclicus</taxon>
    </lineage>
</organism>
<dbReference type="PANTHER" id="PTHR23407">
    <property type="entry name" value="ATPASE INHIBITOR/5-FORMYLTETRAHYDROFOLATE CYCLO-LIGASE"/>
    <property type="match status" value="1"/>
</dbReference>
<evidence type="ECO:0000256" key="3">
    <source>
        <dbReference type="ARBA" id="ARBA00022840"/>
    </source>
</evidence>
<dbReference type="PANTHER" id="PTHR23407:SF1">
    <property type="entry name" value="5-FORMYLTETRAHYDROFOLATE CYCLO-LIGASE"/>
    <property type="match status" value="1"/>
</dbReference>
<feature type="binding site" evidence="4">
    <location>
        <position position="55"/>
    </location>
    <ligand>
        <name>substrate</name>
    </ligand>
</feature>
<comment type="catalytic activity">
    <reaction evidence="5">
        <text>(6S)-5-formyl-5,6,7,8-tetrahydrofolate + ATP = (6R)-5,10-methenyltetrahydrofolate + ADP + phosphate</text>
        <dbReference type="Rhea" id="RHEA:10488"/>
        <dbReference type="ChEBI" id="CHEBI:30616"/>
        <dbReference type="ChEBI" id="CHEBI:43474"/>
        <dbReference type="ChEBI" id="CHEBI:57455"/>
        <dbReference type="ChEBI" id="CHEBI:57457"/>
        <dbReference type="ChEBI" id="CHEBI:456216"/>
        <dbReference type="EC" id="6.3.3.2"/>
    </reaction>
</comment>
<feature type="binding site" evidence="4">
    <location>
        <position position="50"/>
    </location>
    <ligand>
        <name>substrate</name>
    </ligand>
</feature>
<keyword evidence="2 4" id="KW-0547">Nucleotide-binding</keyword>
<proteinExistence type="inferred from homology"/>
<feature type="binding site" evidence="4">
    <location>
        <begin position="126"/>
        <end position="134"/>
    </location>
    <ligand>
        <name>ATP</name>
        <dbReference type="ChEBI" id="CHEBI:30616"/>
    </ligand>
</feature>
<evidence type="ECO:0000256" key="1">
    <source>
        <dbReference type="ARBA" id="ARBA00010638"/>
    </source>
</evidence>
<feature type="binding site" evidence="4">
    <location>
        <begin position="4"/>
        <end position="8"/>
    </location>
    <ligand>
        <name>ATP</name>
        <dbReference type="ChEBI" id="CHEBI:30616"/>
    </ligand>
</feature>
<dbReference type="InterPro" id="IPR002698">
    <property type="entry name" value="FTHF_cligase"/>
</dbReference>
<name>A0AA46I4Z2_9FUSO</name>
<gene>
    <name evidence="6" type="ORF">EV215_1851</name>
</gene>
<dbReference type="InterPro" id="IPR037171">
    <property type="entry name" value="NagB/RpiA_transferase-like"/>
</dbReference>
<dbReference type="Proteomes" id="UP000294678">
    <property type="component" value="Unassembled WGS sequence"/>
</dbReference>
<comment type="cofactor">
    <cofactor evidence="5">
        <name>Mg(2+)</name>
        <dbReference type="ChEBI" id="CHEBI:18420"/>
    </cofactor>
</comment>
<dbReference type="GO" id="GO:0035999">
    <property type="term" value="P:tetrahydrofolate interconversion"/>
    <property type="evidence" value="ECO:0007669"/>
    <property type="project" value="TreeGrafter"/>
</dbReference>
<dbReference type="Gene3D" id="3.40.50.10420">
    <property type="entry name" value="NagB/RpiA/CoA transferase-like"/>
    <property type="match status" value="1"/>
</dbReference>
<dbReference type="EC" id="6.3.3.2" evidence="5"/>
<dbReference type="Pfam" id="PF01812">
    <property type="entry name" value="5-FTHF_cyc-lig"/>
    <property type="match status" value="1"/>
</dbReference>
<evidence type="ECO:0000256" key="4">
    <source>
        <dbReference type="PIRSR" id="PIRSR006806-1"/>
    </source>
</evidence>
<dbReference type="EMBL" id="SOBG01000009">
    <property type="protein sequence ID" value="TDT67848.1"/>
    <property type="molecule type" value="Genomic_DNA"/>
</dbReference>
<dbReference type="GO" id="GO:0046872">
    <property type="term" value="F:metal ion binding"/>
    <property type="evidence" value="ECO:0007669"/>
    <property type="project" value="UniProtKB-KW"/>
</dbReference>
<accession>A0AA46I4Z2</accession>
<evidence type="ECO:0000256" key="2">
    <source>
        <dbReference type="ARBA" id="ARBA00022741"/>
    </source>
</evidence>
<dbReference type="InterPro" id="IPR024185">
    <property type="entry name" value="FTHF_cligase-like_sf"/>
</dbReference>
<dbReference type="SUPFAM" id="SSF100950">
    <property type="entry name" value="NagB/RpiA/CoA transferase-like"/>
    <property type="match status" value="1"/>
</dbReference>
<dbReference type="GO" id="GO:0030272">
    <property type="term" value="F:5-formyltetrahydrofolate cyclo-ligase activity"/>
    <property type="evidence" value="ECO:0007669"/>
    <property type="project" value="UniProtKB-EC"/>
</dbReference>
<reference evidence="6 7" key="1">
    <citation type="submission" date="2019-03" db="EMBL/GenBank/DDBJ databases">
        <title>Genomic Encyclopedia of Type Strains, Phase IV (KMG-IV): sequencing the most valuable type-strain genomes for metagenomic binning, comparative biology and taxonomic classification.</title>
        <authorList>
            <person name="Goeker M."/>
        </authorList>
    </citation>
    <scope>NUCLEOTIDE SEQUENCE [LARGE SCALE GENOMIC DNA]</scope>
    <source>
        <strain evidence="6 7">DSM 100055</strain>
    </source>
</reference>
<protein>
    <recommendedName>
        <fullName evidence="5">5-formyltetrahydrofolate cyclo-ligase</fullName>
        <ecNumber evidence="5">6.3.3.2</ecNumber>
    </recommendedName>
</protein>
<sequence length="178" mass="21085">MKNKNEIRKSIKNKREKLDKNYIELYSKELTQIFINSSLYKNAKTIMSYIPIKNEVNTIYINQEIIKDNKTLLLPAIINDKVYPKLYNDNFIKGKYDIKEPSGDIFIDEIDLIIVPGIAFDKYKNRIGFGKGYYDKFLQKYLSSIKVSLIYPFQLVEKINNEKHDIKIDFIFDNNHII</sequence>
<keyword evidence="5" id="KW-0479">Metal-binding</keyword>
<keyword evidence="7" id="KW-1185">Reference proteome</keyword>
<dbReference type="GO" id="GO:0009396">
    <property type="term" value="P:folic acid-containing compound biosynthetic process"/>
    <property type="evidence" value="ECO:0007669"/>
    <property type="project" value="TreeGrafter"/>
</dbReference>
<keyword evidence="5" id="KW-0460">Magnesium</keyword>
<dbReference type="NCBIfam" id="TIGR02727">
    <property type="entry name" value="MTHFS_bact"/>
    <property type="match status" value="1"/>
</dbReference>
<dbReference type="AlphaFoldDB" id="A0AA46I4Z2"/>
<dbReference type="GO" id="GO:0005524">
    <property type="term" value="F:ATP binding"/>
    <property type="evidence" value="ECO:0007669"/>
    <property type="project" value="UniProtKB-KW"/>
</dbReference>
<evidence type="ECO:0000313" key="6">
    <source>
        <dbReference type="EMBL" id="TDT67848.1"/>
    </source>
</evidence>
<evidence type="ECO:0000313" key="7">
    <source>
        <dbReference type="Proteomes" id="UP000294678"/>
    </source>
</evidence>
<keyword evidence="3 4" id="KW-0067">ATP-binding</keyword>
<comment type="similarity">
    <text evidence="1 5">Belongs to the 5-formyltetrahydrofolate cyclo-ligase family.</text>
</comment>
<dbReference type="PIRSF" id="PIRSF006806">
    <property type="entry name" value="FTHF_cligase"/>
    <property type="match status" value="1"/>
</dbReference>